<dbReference type="EMBL" id="AP028056">
    <property type="protein sequence ID" value="BEH01260.1"/>
    <property type="molecule type" value="Genomic_DNA"/>
</dbReference>
<dbReference type="Gene3D" id="3.20.20.220">
    <property type="match status" value="1"/>
</dbReference>
<dbReference type="GO" id="GO:0009086">
    <property type="term" value="P:methionine biosynthetic process"/>
    <property type="evidence" value="ECO:0007669"/>
    <property type="project" value="TreeGrafter"/>
</dbReference>
<protein>
    <recommendedName>
        <fullName evidence="8">Methylenetetrahydrofolate reductase</fullName>
    </recommendedName>
</protein>
<comment type="similarity">
    <text evidence="3 8">Belongs to the methylenetetrahydrofolate reductase family.</text>
</comment>
<organism evidence="9 10">
    <name type="scientific">Brooklawnia propionicigenes</name>
    <dbReference type="NCBI Taxonomy" id="3041175"/>
    <lineage>
        <taxon>Bacteria</taxon>
        <taxon>Bacillati</taxon>
        <taxon>Actinomycetota</taxon>
        <taxon>Actinomycetes</taxon>
        <taxon>Propionibacteriales</taxon>
        <taxon>Propionibacteriaceae</taxon>
        <taxon>Brooklawnia</taxon>
    </lineage>
</organism>
<dbReference type="GO" id="GO:0106312">
    <property type="term" value="F:methylenetetrahydrofolate reductase (NADH) activity"/>
    <property type="evidence" value="ECO:0007669"/>
    <property type="project" value="UniProtKB-EC"/>
</dbReference>
<evidence type="ECO:0000313" key="9">
    <source>
        <dbReference type="EMBL" id="BEH01260.1"/>
    </source>
</evidence>
<dbReference type="GO" id="GO:0005829">
    <property type="term" value="C:cytosol"/>
    <property type="evidence" value="ECO:0007669"/>
    <property type="project" value="TreeGrafter"/>
</dbReference>
<keyword evidence="4 8" id="KW-0285">Flavoprotein</keyword>
<dbReference type="KEGG" id="broo:brsh051_05410"/>
<accession>A0AAN0KGP6</accession>
<reference evidence="9" key="1">
    <citation type="journal article" date="2024" name="Int. J. Syst. Evol. Microbiol.">
        <title>Brooklawnia propionicigenes sp. nov., a facultatively anaerobic, propionate-producing bacterium isolated from a methanogenic reactor treating waste from cattle farms.</title>
        <authorList>
            <person name="Akita Y."/>
            <person name="Ueki A."/>
            <person name="Tonouchi A."/>
            <person name="Sugawara Y."/>
            <person name="Honma S."/>
            <person name="Kaku N."/>
            <person name="Ueki K."/>
        </authorList>
    </citation>
    <scope>NUCLEOTIDE SEQUENCE</scope>
    <source>
        <strain evidence="9">SH051</strain>
    </source>
</reference>
<evidence type="ECO:0000313" key="10">
    <source>
        <dbReference type="Proteomes" id="UP001431656"/>
    </source>
</evidence>
<dbReference type="InterPro" id="IPR029041">
    <property type="entry name" value="FAD-linked_oxidoreductase-like"/>
</dbReference>
<dbReference type="InterPro" id="IPR003171">
    <property type="entry name" value="Mehydrof_redctse-like"/>
</dbReference>
<dbReference type="GO" id="GO:0035999">
    <property type="term" value="P:tetrahydrofolate interconversion"/>
    <property type="evidence" value="ECO:0007669"/>
    <property type="project" value="TreeGrafter"/>
</dbReference>
<comment type="pathway">
    <text evidence="2 8">One-carbon metabolism; tetrahydrofolate interconversion.</text>
</comment>
<evidence type="ECO:0000256" key="7">
    <source>
        <dbReference type="ARBA" id="ARBA00048628"/>
    </source>
</evidence>
<dbReference type="Pfam" id="PF02219">
    <property type="entry name" value="MTHFR"/>
    <property type="match status" value="1"/>
</dbReference>
<dbReference type="SUPFAM" id="SSF51730">
    <property type="entry name" value="FAD-linked oxidoreductase"/>
    <property type="match status" value="1"/>
</dbReference>
<evidence type="ECO:0000256" key="3">
    <source>
        <dbReference type="ARBA" id="ARBA00006743"/>
    </source>
</evidence>
<evidence type="ECO:0000256" key="4">
    <source>
        <dbReference type="ARBA" id="ARBA00022630"/>
    </source>
</evidence>
<gene>
    <name evidence="9" type="primary">metF</name>
    <name evidence="9" type="ORF">brsh051_05410</name>
</gene>
<proteinExistence type="inferred from homology"/>
<sequence>MSSHESIGELLANTSQATFSFEFFPPKDEAGQELLTRTIAELKPLKPDWVSVTYGANGSSRQRTLNATMAILATTDFRVMGHLTCTGQTVDEIKAVIDAYGDAGVTNILAIRGDMPGGASEPWRAHPGGLHNATELVELIASRGDFSIGVAAFPDGHATSTPELDAQILLGKQQAGASFAVTQLFFELGHYFEMVGRARSAGCTIPIVPGIMPVTSVKQLGRFAEMSGADIPAEVARRLLSVADDPDQVRHTGAQIAAELCERLLAGCAPGLHFFTQNRSRATREILAMLRADRPSGRG</sequence>
<dbReference type="CDD" id="cd00537">
    <property type="entry name" value="MTHFR"/>
    <property type="match status" value="1"/>
</dbReference>
<evidence type="ECO:0000256" key="6">
    <source>
        <dbReference type="ARBA" id="ARBA00023002"/>
    </source>
</evidence>
<keyword evidence="6 8" id="KW-0560">Oxidoreductase</keyword>
<evidence type="ECO:0000256" key="2">
    <source>
        <dbReference type="ARBA" id="ARBA00004777"/>
    </source>
</evidence>
<evidence type="ECO:0000256" key="1">
    <source>
        <dbReference type="ARBA" id="ARBA00001974"/>
    </source>
</evidence>
<evidence type="ECO:0000256" key="8">
    <source>
        <dbReference type="RuleBase" id="RU003862"/>
    </source>
</evidence>
<comment type="cofactor">
    <cofactor evidence="1 8">
        <name>FAD</name>
        <dbReference type="ChEBI" id="CHEBI:57692"/>
    </cofactor>
</comment>
<name>A0AAN0KGP6_9ACTN</name>
<comment type="catalytic activity">
    <reaction evidence="7">
        <text>(6S)-5-methyl-5,6,7,8-tetrahydrofolate + NAD(+) = (6R)-5,10-methylene-5,6,7,8-tetrahydrofolate + NADH + H(+)</text>
        <dbReference type="Rhea" id="RHEA:19821"/>
        <dbReference type="ChEBI" id="CHEBI:15378"/>
        <dbReference type="ChEBI" id="CHEBI:15636"/>
        <dbReference type="ChEBI" id="CHEBI:18608"/>
        <dbReference type="ChEBI" id="CHEBI:57540"/>
        <dbReference type="ChEBI" id="CHEBI:57945"/>
        <dbReference type="EC" id="1.5.1.54"/>
    </reaction>
    <physiologicalReaction direction="right-to-left" evidence="7">
        <dbReference type="Rhea" id="RHEA:19823"/>
    </physiologicalReaction>
</comment>
<dbReference type="RefSeq" id="WP_286267328.1">
    <property type="nucleotide sequence ID" value="NZ_AP028056.1"/>
</dbReference>
<dbReference type="AlphaFoldDB" id="A0AAN0KGP6"/>
<dbReference type="PANTHER" id="PTHR45754">
    <property type="entry name" value="METHYLENETETRAHYDROFOLATE REDUCTASE"/>
    <property type="match status" value="1"/>
</dbReference>
<dbReference type="GO" id="GO:0071949">
    <property type="term" value="F:FAD binding"/>
    <property type="evidence" value="ECO:0007669"/>
    <property type="project" value="TreeGrafter"/>
</dbReference>
<dbReference type="Proteomes" id="UP001431656">
    <property type="component" value="Chromosome"/>
</dbReference>
<dbReference type="PANTHER" id="PTHR45754:SF3">
    <property type="entry name" value="METHYLENETETRAHYDROFOLATE REDUCTASE (NADPH)"/>
    <property type="match status" value="1"/>
</dbReference>
<keyword evidence="5 8" id="KW-0274">FAD</keyword>
<keyword evidence="10" id="KW-1185">Reference proteome</keyword>
<evidence type="ECO:0000256" key="5">
    <source>
        <dbReference type="ARBA" id="ARBA00022827"/>
    </source>
</evidence>